<dbReference type="PANTHER" id="PTHR16055">
    <property type="entry name" value="INTEGRATOR COMPLEX SUBUNIT 10"/>
    <property type="match status" value="1"/>
</dbReference>
<sequence length="665" mass="75851">MNPKVTELVNSIQRHIVDGVFPLAISEVERGLSEFPSSVELQLLRHRVAVRQKRFTAAATYFNEIQRQFPSHELFGNYLQEVGNSVLQECQNEHLVFYRNAPKSTQKQLLISAAASFERSGEYLSACKLQSTLLGQFPELIPSYGPQTVNLALEGEKRNEPLPIVNGFRSVVVNSIIPTIFKKKVIIREFGTNDSQGNESTESLYIYREQFDSWLEIVQGYCLSNIEFSKLHELFLLMVKQCSLLDNGSDDPNLSTPDRFLGFLNGYPDALASELQIRFLISYFAHLAVNYYQVSSDRSKTNEESASIMIPLVPITSFGAEKILKRSKIEGSPISSTHAGVGKLKPGNRTDTQTYELLKLLMSVYKRGKHETNRFEEVLENTLSHLKVPFVVENAVLYARADIAIFDGLTSEAIPLYRELSSRLKEAWQTQQYIMNKVNSTQSADHDIILALNKIDMSMLKSRWSPIFPFRLIFSIGLCNLMEESYNEAITEFFAIVGAMPFKSLDRPVNLEHKRPGLESLVPEALATVCLEYIATGIEQEIYQQGPRDATIGCWMVINQFLTVDRNHKIDKAFEMILQRGHFEFPDFFRYIFDSDTLRMISQLSSKVDLKLGGKFGEQELRPMLNAHMNDIQNLQNNWRHILVEYSRTYYRFLVNASGIAPSFI</sequence>
<evidence type="ECO:0000256" key="2">
    <source>
        <dbReference type="ARBA" id="ARBA00010391"/>
    </source>
</evidence>
<evidence type="ECO:0000256" key="3">
    <source>
        <dbReference type="ARBA" id="ARBA00016811"/>
    </source>
</evidence>
<dbReference type="InterPro" id="IPR026164">
    <property type="entry name" value="Int_cplx_su10"/>
</dbReference>
<comment type="caution">
    <text evidence="5">The sequence shown here is derived from an EMBL/GenBank/DDBJ whole genome shotgun (WGS) entry which is preliminary data.</text>
</comment>
<gene>
    <name evidence="5" type="primary">INTS10_2</name>
    <name evidence="5" type="ORF">K7432_003056</name>
</gene>
<reference evidence="5 6" key="1">
    <citation type="submission" date="2023-04" db="EMBL/GenBank/DDBJ databases">
        <title>Genome of Basidiobolus ranarum AG-B5.</title>
        <authorList>
            <person name="Stajich J.E."/>
            <person name="Carter-House D."/>
            <person name="Gryganskyi A."/>
        </authorList>
    </citation>
    <scope>NUCLEOTIDE SEQUENCE [LARGE SCALE GENOMIC DNA]</scope>
    <source>
        <strain evidence="5 6">AG-B5</strain>
    </source>
</reference>
<evidence type="ECO:0000313" key="5">
    <source>
        <dbReference type="EMBL" id="KAK9721903.1"/>
    </source>
</evidence>
<keyword evidence="6" id="KW-1185">Reference proteome</keyword>
<keyword evidence="4" id="KW-0539">Nucleus</keyword>
<dbReference type="EMBL" id="JASJQH010006964">
    <property type="protein sequence ID" value="KAK9721903.1"/>
    <property type="molecule type" value="Genomic_DNA"/>
</dbReference>
<comment type="subcellular location">
    <subcellularLocation>
        <location evidence="1">Nucleus</location>
    </subcellularLocation>
</comment>
<accession>A0ABR2W6X4</accession>
<proteinExistence type="inferred from homology"/>
<evidence type="ECO:0000256" key="4">
    <source>
        <dbReference type="ARBA" id="ARBA00023242"/>
    </source>
</evidence>
<name>A0ABR2W6X4_9FUNG</name>
<protein>
    <recommendedName>
        <fullName evidence="3">Integrator complex subunit 10</fullName>
    </recommendedName>
</protein>
<comment type="similarity">
    <text evidence="2">Belongs to the Integrator subunit 10 family.</text>
</comment>
<dbReference type="PANTHER" id="PTHR16055:SF2">
    <property type="entry name" value="INTEGRATOR COMPLEX SUBUNIT 10"/>
    <property type="match status" value="1"/>
</dbReference>
<evidence type="ECO:0000313" key="6">
    <source>
        <dbReference type="Proteomes" id="UP001479436"/>
    </source>
</evidence>
<evidence type="ECO:0000256" key="1">
    <source>
        <dbReference type="ARBA" id="ARBA00004123"/>
    </source>
</evidence>
<dbReference type="Proteomes" id="UP001479436">
    <property type="component" value="Unassembled WGS sequence"/>
</dbReference>
<organism evidence="5 6">
    <name type="scientific">Basidiobolus ranarum</name>
    <dbReference type="NCBI Taxonomy" id="34480"/>
    <lineage>
        <taxon>Eukaryota</taxon>
        <taxon>Fungi</taxon>
        <taxon>Fungi incertae sedis</taxon>
        <taxon>Zoopagomycota</taxon>
        <taxon>Entomophthoromycotina</taxon>
        <taxon>Basidiobolomycetes</taxon>
        <taxon>Basidiobolales</taxon>
        <taxon>Basidiobolaceae</taxon>
        <taxon>Basidiobolus</taxon>
    </lineage>
</organism>